<dbReference type="VEuPathDB" id="FungiDB:NCU07151"/>
<sequence length="188" mass="21139">MSDNDVDMPDRTSDSPLQDLGLQEFRDFLTVHWPDSKLAGPGNSGITCLIATIRHLLGFFSQGGRCKVLQFADEAEQKHDVPDNERGVLRAILQGNVRPAVEQIKAIFPEDTTCSFETLIFSDPYRRSMWNNPFFQVYLRRMLGPNAKPDGHPSSQGYQEDPHFIAPLHPDDLGLSHLLHAHPMSADM</sequence>
<accession>Q1K5Y2</accession>
<dbReference type="GeneID" id="3873551"/>
<dbReference type="EMBL" id="CM002240">
    <property type="protein sequence ID" value="EAA28140.1"/>
    <property type="molecule type" value="Genomic_DNA"/>
</dbReference>
<dbReference type="Proteomes" id="UP000001805">
    <property type="component" value="Chromosome 2, Linkage Group V"/>
</dbReference>
<evidence type="ECO:0000313" key="1">
    <source>
        <dbReference type="EMBL" id="EAA28140.1"/>
    </source>
</evidence>
<dbReference type="InParanoid" id="Q1K5Y2"/>
<dbReference type="HOGENOM" id="CLU_1441423_0_0_1"/>
<dbReference type="KEGG" id="ncr:NCU07151"/>
<reference evidence="1 2" key="1">
    <citation type="journal article" date="2003" name="Nature">
        <title>The genome sequence of the filamentous fungus Neurospora crassa.</title>
        <authorList>
            <person name="Galagan J.E."/>
            <person name="Calvo S.E."/>
            <person name="Borkovich K.A."/>
            <person name="Selker E.U."/>
            <person name="Read N.D."/>
            <person name="Jaffe D."/>
            <person name="FitzHugh W."/>
            <person name="Ma L.J."/>
            <person name="Smirnov S."/>
            <person name="Purcell S."/>
            <person name="Rehman B."/>
            <person name="Elkins T."/>
            <person name="Engels R."/>
            <person name="Wang S."/>
            <person name="Nielsen C.B."/>
            <person name="Butler J."/>
            <person name="Endrizzi M."/>
            <person name="Qui D."/>
            <person name="Ianakiev P."/>
            <person name="Bell-Pedersen D."/>
            <person name="Nelson M.A."/>
            <person name="Werner-Washburne M."/>
            <person name="Selitrennikoff C.P."/>
            <person name="Kinsey J.A."/>
            <person name="Braun E.L."/>
            <person name="Zelter A."/>
            <person name="Schulte U."/>
            <person name="Kothe G.O."/>
            <person name="Jedd G."/>
            <person name="Mewes W."/>
            <person name="Staben C."/>
            <person name="Marcotte E."/>
            <person name="Greenberg D."/>
            <person name="Roy A."/>
            <person name="Foley K."/>
            <person name="Naylor J."/>
            <person name="Stange-Thomann N."/>
            <person name="Barrett R."/>
            <person name="Gnerre S."/>
            <person name="Kamal M."/>
            <person name="Kamvysselis M."/>
            <person name="Mauceli E."/>
            <person name="Bielke C."/>
            <person name="Rudd S."/>
            <person name="Frishman D."/>
            <person name="Krystofova S."/>
            <person name="Rasmussen C."/>
            <person name="Metzenberg R.L."/>
            <person name="Perkins D.D."/>
            <person name="Kroken S."/>
            <person name="Cogoni C."/>
            <person name="Macino G."/>
            <person name="Catcheside D."/>
            <person name="Li W."/>
            <person name="Pratt R.J."/>
            <person name="Osmani S.A."/>
            <person name="DeSouza C.P."/>
            <person name="Glass L."/>
            <person name="Orbach M.J."/>
            <person name="Berglund J.A."/>
            <person name="Voelker R."/>
            <person name="Yarden O."/>
            <person name="Plamann M."/>
            <person name="Seiler S."/>
            <person name="Dunlap J."/>
            <person name="Radford A."/>
            <person name="Aramayo R."/>
            <person name="Natvig D.O."/>
            <person name="Alex L.A."/>
            <person name="Mannhaupt G."/>
            <person name="Ebbole D.J."/>
            <person name="Freitag M."/>
            <person name="Paulsen I."/>
            <person name="Sachs M.S."/>
            <person name="Lander E.S."/>
            <person name="Nusbaum C."/>
            <person name="Birren B."/>
        </authorList>
    </citation>
    <scope>NUCLEOTIDE SEQUENCE [LARGE SCALE GENOMIC DNA]</scope>
    <source>
        <strain evidence="2">ATCC 24698 / 74-OR23-1A / CBS 708.71 / DSM 1257 / FGSC 987</strain>
    </source>
</reference>
<dbReference type="RefSeq" id="XP_957376.1">
    <property type="nucleotide sequence ID" value="XM_952283.1"/>
</dbReference>
<protein>
    <submittedName>
        <fullName evidence="1">Uncharacterized protein</fullName>
    </submittedName>
</protein>
<organism evidence="1 2">
    <name type="scientific">Neurospora crassa (strain ATCC 24698 / 74-OR23-1A / CBS 708.71 / DSM 1257 / FGSC 987)</name>
    <dbReference type="NCBI Taxonomy" id="367110"/>
    <lineage>
        <taxon>Eukaryota</taxon>
        <taxon>Fungi</taxon>
        <taxon>Dikarya</taxon>
        <taxon>Ascomycota</taxon>
        <taxon>Pezizomycotina</taxon>
        <taxon>Sordariomycetes</taxon>
        <taxon>Sordariomycetidae</taxon>
        <taxon>Sordariales</taxon>
        <taxon>Sordariaceae</taxon>
        <taxon>Neurospora</taxon>
    </lineage>
</organism>
<evidence type="ECO:0000313" key="2">
    <source>
        <dbReference type="Proteomes" id="UP000001805"/>
    </source>
</evidence>
<gene>
    <name evidence="1" type="ORF">NCU07151</name>
</gene>
<dbReference type="PaxDb" id="5141-EFNCRP00000007283"/>
<dbReference type="AlphaFoldDB" id="Q1K5Y2"/>
<keyword evidence="2" id="KW-1185">Reference proteome</keyword>
<name>Q1K5Y2_NEUCR</name>
<proteinExistence type="predicted"/>